<organism evidence="2 3">
    <name type="scientific">Embleya hyalina</name>
    <dbReference type="NCBI Taxonomy" id="516124"/>
    <lineage>
        <taxon>Bacteria</taxon>
        <taxon>Bacillati</taxon>
        <taxon>Actinomycetota</taxon>
        <taxon>Actinomycetes</taxon>
        <taxon>Kitasatosporales</taxon>
        <taxon>Streptomycetaceae</taxon>
        <taxon>Embleya</taxon>
    </lineage>
</organism>
<sequence>MLARSEPVTVDIAEIGVHAPVTSVDLDADGAVQVPPAEGERRAGWYDQGPTPGELGPAVLVGHLDSAAGPAVFYEVGNLRPGATVEIRRADQSTAIFTVDTVERFTKTDFPTQRVYGDLNRAELRVITCGGEYDADKGGYQDNTILFAHLTGSR</sequence>
<keyword evidence="1" id="KW-0378">Hydrolase</keyword>
<reference evidence="2 3" key="1">
    <citation type="submission" date="2018-12" db="EMBL/GenBank/DDBJ databases">
        <title>Draft genome sequence of Embleya hyalina NBRC 13850T.</title>
        <authorList>
            <person name="Komaki H."/>
            <person name="Hosoyama A."/>
            <person name="Kimura A."/>
            <person name="Ichikawa N."/>
            <person name="Tamura T."/>
        </authorList>
    </citation>
    <scope>NUCLEOTIDE SEQUENCE [LARGE SCALE GENOMIC DNA]</scope>
    <source>
        <strain evidence="2 3">NBRC 13850</strain>
    </source>
</reference>
<comment type="caution">
    <text evidence="2">The sequence shown here is derived from an EMBL/GenBank/DDBJ whole genome shotgun (WGS) entry which is preliminary data.</text>
</comment>
<dbReference type="GO" id="GO:0016787">
    <property type="term" value="F:hydrolase activity"/>
    <property type="evidence" value="ECO:0007669"/>
    <property type="project" value="UniProtKB-KW"/>
</dbReference>
<dbReference type="InterPro" id="IPR023365">
    <property type="entry name" value="Sortase_dom-sf"/>
</dbReference>
<proteinExistence type="predicted"/>
<evidence type="ECO:0000256" key="1">
    <source>
        <dbReference type="ARBA" id="ARBA00022801"/>
    </source>
</evidence>
<accession>A0A401YCU9</accession>
<dbReference type="Gene3D" id="2.40.260.10">
    <property type="entry name" value="Sortase"/>
    <property type="match status" value="1"/>
</dbReference>
<evidence type="ECO:0000313" key="2">
    <source>
        <dbReference type="EMBL" id="GCD92439.1"/>
    </source>
</evidence>
<dbReference type="Pfam" id="PF04203">
    <property type="entry name" value="Sortase"/>
    <property type="match status" value="1"/>
</dbReference>
<keyword evidence="3" id="KW-1185">Reference proteome</keyword>
<evidence type="ECO:0000313" key="3">
    <source>
        <dbReference type="Proteomes" id="UP000286931"/>
    </source>
</evidence>
<dbReference type="SUPFAM" id="SSF63817">
    <property type="entry name" value="Sortase"/>
    <property type="match status" value="1"/>
</dbReference>
<dbReference type="AlphaFoldDB" id="A0A401YCU9"/>
<dbReference type="InterPro" id="IPR042001">
    <property type="entry name" value="Sortase_F"/>
</dbReference>
<name>A0A401YCU9_9ACTN</name>
<dbReference type="NCBIfam" id="NF033748">
    <property type="entry name" value="class_F_sortase"/>
    <property type="match status" value="1"/>
</dbReference>
<protein>
    <submittedName>
        <fullName evidence="2">Class F sortase</fullName>
    </submittedName>
</protein>
<dbReference type="InterPro" id="IPR005754">
    <property type="entry name" value="Sortase"/>
</dbReference>
<dbReference type="Proteomes" id="UP000286931">
    <property type="component" value="Unassembled WGS sequence"/>
</dbReference>
<dbReference type="EMBL" id="BIFH01000013">
    <property type="protein sequence ID" value="GCD92439.1"/>
    <property type="molecule type" value="Genomic_DNA"/>
</dbReference>
<dbReference type="CDD" id="cd05829">
    <property type="entry name" value="Sortase_F"/>
    <property type="match status" value="1"/>
</dbReference>
<gene>
    <name evidence="2" type="ORF">EHYA_00077</name>
</gene>